<evidence type="ECO:0000256" key="1">
    <source>
        <dbReference type="SAM" id="MobiDB-lite"/>
    </source>
</evidence>
<sequence>MTYRKDLERERRQLKDEEIGGERALEFGLKNFNAQAWVDVRVVANLAYFFRESCGGTPRTSEVVRWALDIVHDMVLKKVDECFHTVPEAYEYLEQAGFSVGQYASGRQRMRPTLGRSMGFENIEIEKMGIEAYAGRVERTALLKGYTPVSVRREKTPEEMESDRRSSHFLEVGRSMEDAGLLKDVPEGDQYGVIKVEADRTYVAPSAMKTRPSDEDNPRTAAEQADIDAVQKEAMKEALGKPPTL</sequence>
<name>A0A6M3JDT3_9ZZZZ</name>
<accession>A0A6M3JDT3</accession>
<dbReference type="AlphaFoldDB" id="A0A6M3JDT3"/>
<evidence type="ECO:0000313" key="2">
    <source>
        <dbReference type="EMBL" id="QJA67047.1"/>
    </source>
</evidence>
<protein>
    <submittedName>
        <fullName evidence="2">Uncharacterized protein</fullName>
    </submittedName>
</protein>
<organism evidence="2">
    <name type="scientific">viral metagenome</name>
    <dbReference type="NCBI Taxonomy" id="1070528"/>
    <lineage>
        <taxon>unclassified sequences</taxon>
        <taxon>metagenomes</taxon>
        <taxon>organismal metagenomes</taxon>
    </lineage>
</organism>
<feature type="region of interest" description="Disordered" evidence="1">
    <location>
        <begin position="203"/>
        <end position="226"/>
    </location>
</feature>
<reference evidence="2" key="1">
    <citation type="submission" date="2020-03" db="EMBL/GenBank/DDBJ databases">
        <title>The deep terrestrial virosphere.</title>
        <authorList>
            <person name="Holmfeldt K."/>
            <person name="Nilsson E."/>
            <person name="Simone D."/>
            <person name="Lopez-Fernandez M."/>
            <person name="Wu X."/>
            <person name="de Brujin I."/>
            <person name="Lundin D."/>
            <person name="Andersson A."/>
            <person name="Bertilsson S."/>
            <person name="Dopson M."/>
        </authorList>
    </citation>
    <scope>NUCLEOTIDE SEQUENCE</scope>
    <source>
        <strain evidence="2">MM415B00308</strain>
    </source>
</reference>
<proteinExistence type="predicted"/>
<gene>
    <name evidence="2" type="ORF">MM415B00308_0025</name>
</gene>
<dbReference type="EMBL" id="MT141565">
    <property type="protein sequence ID" value="QJA67047.1"/>
    <property type="molecule type" value="Genomic_DNA"/>
</dbReference>